<dbReference type="GO" id="GO:0008270">
    <property type="term" value="F:zinc ion binding"/>
    <property type="evidence" value="ECO:0007669"/>
    <property type="project" value="UniProtKB-KW"/>
</dbReference>
<evidence type="ECO:0000313" key="4">
    <source>
        <dbReference type="EMBL" id="PTD08352.1"/>
    </source>
</evidence>
<keyword evidence="1" id="KW-0479">Metal-binding</keyword>
<accession>A0A2T4GXS9</accession>
<dbReference type="PANTHER" id="PTHR23225">
    <property type="entry name" value="ZINC FINGER PROTEIN"/>
    <property type="match status" value="1"/>
</dbReference>
<evidence type="ECO:0000259" key="3">
    <source>
        <dbReference type="PROSITE" id="PS50157"/>
    </source>
</evidence>
<proteinExistence type="predicted"/>
<name>A0A2T4GXS9_FUSCU</name>
<dbReference type="OMA" id="GRVHCAY"/>
<dbReference type="PANTHER" id="PTHR23225:SF2">
    <property type="entry name" value="AT09679P-RELATED"/>
    <property type="match status" value="1"/>
</dbReference>
<feature type="region of interest" description="Disordered" evidence="2">
    <location>
        <begin position="306"/>
        <end position="331"/>
    </location>
</feature>
<keyword evidence="1" id="KW-0862">Zinc</keyword>
<feature type="compositionally biased region" description="Polar residues" evidence="2">
    <location>
        <begin position="217"/>
        <end position="228"/>
    </location>
</feature>
<evidence type="ECO:0000256" key="1">
    <source>
        <dbReference type="PROSITE-ProRule" id="PRU00042"/>
    </source>
</evidence>
<gene>
    <name evidence="4" type="ORF">FCULG_00005670</name>
</gene>
<dbReference type="GO" id="GO:0003700">
    <property type="term" value="F:DNA-binding transcription factor activity"/>
    <property type="evidence" value="ECO:0007669"/>
    <property type="project" value="InterPro"/>
</dbReference>
<dbReference type="InterPro" id="IPR039970">
    <property type="entry name" value="TF_Grauzone"/>
</dbReference>
<feature type="region of interest" description="Disordered" evidence="2">
    <location>
        <begin position="158"/>
        <end position="190"/>
    </location>
</feature>
<comment type="caution">
    <text evidence="4">The sequence shown here is derived from an EMBL/GenBank/DDBJ whole genome shotgun (WGS) entry which is preliminary data.</text>
</comment>
<feature type="region of interest" description="Disordered" evidence="2">
    <location>
        <begin position="60"/>
        <end position="79"/>
    </location>
</feature>
<feature type="domain" description="C2H2-type" evidence="3">
    <location>
        <begin position="339"/>
        <end position="367"/>
    </location>
</feature>
<reference evidence="4 5" key="1">
    <citation type="submission" date="2018-02" db="EMBL/GenBank/DDBJ databases">
        <title>Fusarium culmorum secondary metabolites in fungal-bacterial-plant interactions.</title>
        <authorList>
            <person name="Schmidt R."/>
        </authorList>
    </citation>
    <scope>NUCLEOTIDE SEQUENCE [LARGE SCALE GENOMIC DNA]</scope>
    <source>
        <strain evidence="4 5">PV</strain>
    </source>
</reference>
<dbReference type="OrthoDB" id="5399138at2759"/>
<feature type="compositionally biased region" description="Polar residues" evidence="2">
    <location>
        <begin position="243"/>
        <end position="253"/>
    </location>
</feature>
<organism evidence="4 5">
    <name type="scientific">Fusarium culmorum</name>
    <dbReference type="NCBI Taxonomy" id="5516"/>
    <lineage>
        <taxon>Eukaryota</taxon>
        <taxon>Fungi</taxon>
        <taxon>Dikarya</taxon>
        <taxon>Ascomycota</taxon>
        <taxon>Pezizomycotina</taxon>
        <taxon>Sordariomycetes</taxon>
        <taxon>Hypocreomycetidae</taxon>
        <taxon>Hypocreales</taxon>
        <taxon>Nectriaceae</taxon>
        <taxon>Fusarium</taxon>
    </lineage>
</organism>
<dbReference type="AlphaFoldDB" id="A0A2T4GXS9"/>
<protein>
    <recommendedName>
        <fullName evidence="3">C2H2-type domain-containing protein</fullName>
    </recommendedName>
</protein>
<evidence type="ECO:0000256" key="2">
    <source>
        <dbReference type="SAM" id="MobiDB-lite"/>
    </source>
</evidence>
<dbReference type="PROSITE" id="PS50157">
    <property type="entry name" value="ZINC_FINGER_C2H2_2"/>
    <property type="match status" value="1"/>
</dbReference>
<sequence>MSSNGTIAFDDFDITPNHVLINSITVIGKAYLHRQLTMSFTGCVTTQRFTVSSITQQPQTSLLDSMEQDATTRDPSDDLDGDILTFSELDFARLGLANKESNPQFSPDFSLSAQEYPFPTHNDVFAPEQNFFTDDFPLDLTSNTHSKLWFDPELSLQSWQTTPPMQPDNGQDISPLNTTHGTIGTPSLASPSFDQAFAGLSPLESQHSSLPRRRSQYFRSQLQGTPSEPVSIPRSSLRRDSNRNPMQRWQNSPPEAEPASLSAIADALEKTPLRKRSSAGSLGSRRVASRAGSIASFGSVTSCSTASVGSPHSTARRGRVAKSKRVSANKSKASEKRRFPCTFCCDSFKSKYDWARHERSLHLDLQGWRCTPFGGTVISPDTGRSHCAYCSQLDPSSDHLETHNHAGCQNDDKPHIFRRKDHLVQHLRLVHHVKTLPIIDAWKVEGPPIKSRCGICDIRMETWQERVEHLAKHFRRGDTMEAWKGEHDFEPHVSARVTNALAPYIIAAEERAPVPFSATDPSSRDHFHQIVKNAGAEVEAAKQPDGELPVSPEISPLPEQPVAADISSMSFPEFLVHHLGRYAQQQMSLGIMPTDEMFQTEARRLVYNTMDPWDQTLADNKDWLSCFRNCYLGGSSSG</sequence>
<dbReference type="PROSITE" id="PS00028">
    <property type="entry name" value="ZINC_FINGER_C2H2_1"/>
    <property type="match status" value="1"/>
</dbReference>
<keyword evidence="1" id="KW-0863">Zinc-finger</keyword>
<feature type="compositionally biased region" description="Basic residues" evidence="2">
    <location>
        <begin position="314"/>
        <end position="327"/>
    </location>
</feature>
<dbReference type="SMART" id="SM00355">
    <property type="entry name" value="ZnF_C2H2"/>
    <property type="match status" value="3"/>
</dbReference>
<evidence type="ECO:0000313" key="5">
    <source>
        <dbReference type="Proteomes" id="UP000241587"/>
    </source>
</evidence>
<keyword evidence="5" id="KW-1185">Reference proteome</keyword>
<feature type="region of interest" description="Disordered" evidence="2">
    <location>
        <begin position="204"/>
        <end position="259"/>
    </location>
</feature>
<dbReference type="Proteomes" id="UP000241587">
    <property type="component" value="Unassembled WGS sequence"/>
</dbReference>
<dbReference type="InterPro" id="IPR013087">
    <property type="entry name" value="Znf_C2H2_type"/>
</dbReference>
<dbReference type="EMBL" id="PVEM01000006">
    <property type="protein sequence ID" value="PTD08352.1"/>
    <property type="molecule type" value="Genomic_DNA"/>
</dbReference>